<dbReference type="Proteomes" id="UP000005709">
    <property type="component" value="Unassembled WGS sequence"/>
</dbReference>
<dbReference type="AlphaFoldDB" id="C8PFJ0"/>
<dbReference type="STRING" id="824.CGRAC_0249"/>
<gene>
    <name evidence="2" type="ORF">CAMGR0001_2148</name>
</gene>
<organism evidence="2 3">
    <name type="scientific">Campylobacter gracilis RM3268</name>
    <dbReference type="NCBI Taxonomy" id="553220"/>
    <lineage>
        <taxon>Bacteria</taxon>
        <taxon>Pseudomonadati</taxon>
        <taxon>Campylobacterota</taxon>
        <taxon>Epsilonproteobacteria</taxon>
        <taxon>Campylobacterales</taxon>
        <taxon>Campylobacteraceae</taxon>
        <taxon>Campylobacter</taxon>
    </lineage>
</organism>
<keyword evidence="1" id="KW-0472">Membrane</keyword>
<evidence type="ECO:0000256" key="1">
    <source>
        <dbReference type="SAM" id="Phobius"/>
    </source>
</evidence>
<sequence length="84" mass="9804">MLNFIFWGITLNCYAFTMYALALYSLSPYELQIKSKIKPLSLVGGIFTPYVMFIISIIVFVLIVYCRFDANKMDMIIQKMKDIK</sequence>
<protein>
    <submittedName>
        <fullName evidence="2">Uncharacterized protein</fullName>
    </submittedName>
</protein>
<proteinExistence type="predicted"/>
<keyword evidence="1" id="KW-0812">Transmembrane</keyword>
<reference evidence="2 3" key="1">
    <citation type="submission" date="2009-07" db="EMBL/GenBank/DDBJ databases">
        <authorList>
            <person name="Madupu R."/>
            <person name="Sebastian Y."/>
            <person name="Durkin A.S."/>
            <person name="Torralba M."/>
            <person name="Methe B."/>
            <person name="Sutton G.G."/>
            <person name="Strausberg R.L."/>
            <person name="Nelson K.E."/>
        </authorList>
    </citation>
    <scope>NUCLEOTIDE SEQUENCE [LARGE SCALE GENOMIC DNA]</scope>
    <source>
        <strain evidence="2 3">RM3268</strain>
    </source>
</reference>
<comment type="caution">
    <text evidence="2">The sequence shown here is derived from an EMBL/GenBank/DDBJ whole genome shotgun (WGS) entry which is preliminary data.</text>
</comment>
<accession>C8PFJ0</accession>
<dbReference type="EMBL" id="ACYG01000014">
    <property type="protein sequence ID" value="EEV18456.1"/>
    <property type="molecule type" value="Genomic_DNA"/>
</dbReference>
<keyword evidence="3" id="KW-1185">Reference proteome</keyword>
<evidence type="ECO:0000313" key="3">
    <source>
        <dbReference type="Proteomes" id="UP000005709"/>
    </source>
</evidence>
<keyword evidence="1" id="KW-1133">Transmembrane helix</keyword>
<feature type="transmembrane region" description="Helical" evidence="1">
    <location>
        <begin position="39"/>
        <end position="65"/>
    </location>
</feature>
<feature type="transmembrane region" description="Helical" evidence="1">
    <location>
        <begin position="6"/>
        <end position="27"/>
    </location>
</feature>
<evidence type="ECO:0000313" key="2">
    <source>
        <dbReference type="EMBL" id="EEV18456.1"/>
    </source>
</evidence>
<name>C8PFJ0_9BACT</name>